<dbReference type="Proteomes" id="UP000070475">
    <property type="component" value="Unassembled WGS sequence"/>
</dbReference>
<evidence type="ECO:0000259" key="1">
    <source>
        <dbReference type="Pfam" id="PF01243"/>
    </source>
</evidence>
<dbReference type="SUPFAM" id="SSF50475">
    <property type="entry name" value="FMN-binding split barrel"/>
    <property type="match status" value="1"/>
</dbReference>
<gene>
    <name evidence="2" type="ORF">AMQ84_27445</name>
</gene>
<protein>
    <submittedName>
        <fullName evidence="2">General stress protein</fullName>
    </submittedName>
</protein>
<comment type="caution">
    <text evidence="2">The sequence shown here is derived from an EMBL/GenBank/DDBJ whole genome shotgun (WGS) entry which is preliminary data.</text>
</comment>
<sequence length="149" mass="16847">MSSMDNRELEQTIIKTLDDNKFGSFGTIEAGNKPKVRYMAVFHDGLQIYLATNRKTHKVEELRNNPNAFLLLGYEQGGGKDVLEIEATVAVTKNEGLRSQVWNTELEKWFKGPDDPDYVILELQPTRIEYMGKDQQHGVWEGSAAVSGK</sequence>
<evidence type="ECO:0000313" key="3">
    <source>
        <dbReference type="Proteomes" id="UP000070475"/>
    </source>
</evidence>
<dbReference type="EMBL" id="LIRB01000146">
    <property type="protein sequence ID" value="KWX71651.1"/>
    <property type="molecule type" value="Genomic_DNA"/>
</dbReference>
<accession>A0A132TK22</accession>
<dbReference type="InterPro" id="IPR012349">
    <property type="entry name" value="Split_barrel_FMN-bd"/>
</dbReference>
<dbReference type="AlphaFoldDB" id="A0A132TK22"/>
<dbReference type="Pfam" id="PF01243">
    <property type="entry name" value="PNPOx_N"/>
    <property type="match status" value="1"/>
</dbReference>
<proteinExistence type="predicted"/>
<feature type="domain" description="Pyridoxamine 5'-phosphate oxidase N-terminal" evidence="1">
    <location>
        <begin position="15"/>
        <end position="131"/>
    </location>
</feature>
<dbReference type="PANTHER" id="PTHR34818:SF1">
    <property type="entry name" value="PROTEIN BLI-3"/>
    <property type="match status" value="1"/>
</dbReference>
<dbReference type="InterPro" id="IPR011576">
    <property type="entry name" value="Pyridox_Oxase_N"/>
</dbReference>
<dbReference type="PATRIC" id="fig|483937.3.peg.4323"/>
<organism evidence="2 3">
    <name type="scientific">Paenibacillus riograndensis</name>
    <dbReference type="NCBI Taxonomy" id="483937"/>
    <lineage>
        <taxon>Bacteria</taxon>
        <taxon>Bacillati</taxon>
        <taxon>Bacillota</taxon>
        <taxon>Bacilli</taxon>
        <taxon>Bacillales</taxon>
        <taxon>Paenibacillaceae</taxon>
        <taxon>Paenibacillus</taxon>
        <taxon>Paenibacillus sonchi group</taxon>
    </lineage>
</organism>
<keyword evidence="3" id="KW-1185">Reference proteome</keyword>
<evidence type="ECO:0000313" key="2">
    <source>
        <dbReference type="EMBL" id="KWX71651.1"/>
    </source>
</evidence>
<name>A0A132TK22_9BACL</name>
<dbReference type="Gene3D" id="2.30.110.10">
    <property type="entry name" value="Electron Transport, Fmn-binding Protein, Chain A"/>
    <property type="match status" value="1"/>
</dbReference>
<dbReference type="InterPro" id="IPR052917">
    <property type="entry name" value="Stress-Dev_Protein"/>
</dbReference>
<reference evidence="2 3" key="1">
    <citation type="submission" date="2015-08" db="EMBL/GenBank/DDBJ databases">
        <title>Genomes of Paenibacillus riograndensis.</title>
        <authorList>
            <person name="Sant'Anna F.H."/>
            <person name="Souza R."/>
            <person name="Ambrosini A."/>
            <person name="Bach E."/>
            <person name="Fernandes G."/>
            <person name="Balsanelli E."/>
            <person name="Baura V.A."/>
            <person name="Pedrosa F.O."/>
            <person name="Souza E.M."/>
            <person name="Passaglia L."/>
        </authorList>
    </citation>
    <scope>NUCLEOTIDE SEQUENCE [LARGE SCALE GENOMIC DNA]</scope>
    <source>
        <strain evidence="2 3">CAS34</strain>
    </source>
</reference>
<dbReference type="PANTHER" id="PTHR34818">
    <property type="entry name" value="PROTEIN BLI-3"/>
    <property type="match status" value="1"/>
</dbReference>